<dbReference type="Proteomes" id="UP000429607">
    <property type="component" value="Unassembled WGS sequence"/>
</dbReference>
<feature type="transmembrane region" description="Helical" evidence="1">
    <location>
        <begin position="317"/>
        <end position="336"/>
    </location>
</feature>
<keyword evidence="1" id="KW-0472">Membrane</keyword>
<evidence type="ECO:0000256" key="2">
    <source>
        <dbReference type="SAM" id="SignalP"/>
    </source>
</evidence>
<dbReference type="Gene3D" id="1.20.1530.20">
    <property type="match status" value="1"/>
</dbReference>
<protein>
    <submittedName>
        <fullName evidence="3">Uncharacterized protein</fullName>
    </submittedName>
</protein>
<keyword evidence="1" id="KW-0812">Transmembrane</keyword>
<proteinExistence type="predicted"/>
<evidence type="ECO:0000256" key="1">
    <source>
        <dbReference type="SAM" id="Phobius"/>
    </source>
</evidence>
<feature type="chain" id="PRO_5025431025" evidence="2">
    <location>
        <begin position="21"/>
        <end position="483"/>
    </location>
</feature>
<organism evidence="3 4">
    <name type="scientific">Phytophthora rubi</name>
    <dbReference type="NCBI Taxonomy" id="129364"/>
    <lineage>
        <taxon>Eukaryota</taxon>
        <taxon>Sar</taxon>
        <taxon>Stramenopiles</taxon>
        <taxon>Oomycota</taxon>
        <taxon>Peronosporomycetes</taxon>
        <taxon>Peronosporales</taxon>
        <taxon>Peronosporaceae</taxon>
        <taxon>Phytophthora</taxon>
    </lineage>
</organism>
<comment type="caution">
    <text evidence="3">The sequence shown here is derived from an EMBL/GenBank/DDBJ whole genome shotgun (WGS) entry which is preliminary data.</text>
</comment>
<keyword evidence="1" id="KW-1133">Transmembrane helix</keyword>
<reference evidence="3 4" key="1">
    <citation type="submission" date="2018-09" db="EMBL/GenBank/DDBJ databases">
        <title>Genomic investigation of the strawberry pathogen Phytophthora fragariae indicates pathogenicity is determined by transcriptional variation in three key races.</title>
        <authorList>
            <person name="Adams T.M."/>
            <person name="Armitage A.D."/>
            <person name="Sobczyk M.K."/>
            <person name="Bates H.J."/>
            <person name="Dunwell J.M."/>
            <person name="Nellist C.F."/>
            <person name="Harrison R.J."/>
        </authorList>
    </citation>
    <scope>NUCLEOTIDE SEQUENCE [LARGE SCALE GENOMIC DNA]</scope>
    <source>
        <strain evidence="3 4">SCRP249</strain>
    </source>
</reference>
<feature type="transmembrane region" description="Helical" evidence="1">
    <location>
        <begin position="78"/>
        <end position="99"/>
    </location>
</feature>
<evidence type="ECO:0000313" key="4">
    <source>
        <dbReference type="Proteomes" id="UP000429607"/>
    </source>
</evidence>
<sequence length="483" mass="53862">MKWFGGAGVMQMLQMRSALAAQEEQICVTCMSVWKHPAQGTLRVRLCVLRHVKPARVKLECQRKDKVDGKTLRRRQRVYFVFSCMNAAILRTTCFGSVWKLSSTERSFSADASYPCGGWMDMECVDGDAVHEPDQHVAGDRMLLRGEDDSPDLPVVLLLAFEIVGVFSEVTLAWLRDAVLKQVLVQQKLEKDGIKEVGDDTGYLKNTTGPNPEKLKKLDVVEKKADPAVLRYEVQLLAPSGDLVGPAYVRVVMLYEEVETIPLFGSALLQFEHSAAYSPQQSEDTFRKYFAGGVVYFLLTVLLAAGVAVYSGWTKSFFEGLITILGVCFSTIAPLYEHIREKRIQDSSFGRDVLTSLLSEHLSCFSVRPVGWVDVAILRTSVACAVVMGMTVYLHHVYPSVHGILRYDTTFTGAALDLVLARKLHDCGLWRFVSAHSLRLLIDIVGASFSAYFTAMPLALVGDQFYICYEVKEEKGSSKQHGR</sequence>
<feature type="signal peptide" evidence="2">
    <location>
        <begin position="1"/>
        <end position="20"/>
    </location>
</feature>
<feature type="transmembrane region" description="Helical" evidence="1">
    <location>
        <begin position="153"/>
        <end position="175"/>
    </location>
</feature>
<keyword evidence="2" id="KW-0732">Signal</keyword>
<gene>
    <name evidence="3" type="ORF">PR001_g16609</name>
</gene>
<dbReference type="EMBL" id="QXFV01001323">
    <property type="protein sequence ID" value="KAE9008743.1"/>
    <property type="molecule type" value="Genomic_DNA"/>
</dbReference>
<feature type="transmembrane region" description="Helical" evidence="1">
    <location>
        <begin position="289"/>
        <end position="311"/>
    </location>
</feature>
<dbReference type="AlphaFoldDB" id="A0A6A3KYI9"/>
<accession>A0A6A3KYI9</accession>
<dbReference type="InterPro" id="IPR038770">
    <property type="entry name" value="Na+/solute_symporter_sf"/>
</dbReference>
<name>A0A6A3KYI9_9STRA</name>
<evidence type="ECO:0000313" key="3">
    <source>
        <dbReference type="EMBL" id="KAE9008743.1"/>
    </source>
</evidence>